<dbReference type="OrthoDB" id="9769030at2"/>
<dbReference type="SUPFAM" id="SSF48452">
    <property type="entry name" value="TPR-like"/>
    <property type="match status" value="1"/>
</dbReference>
<reference evidence="2 3" key="1">
    <citation type="journal article" date="2013" name="Int. J. Syst. Evol. Microbiol.">
        <title>Tumebacillus flagellatus sp. nov., an alpha-amylase/pullulanase-producing bacterium isolated from cassava wastewater.</title>
        <authorList>
            <person name="Wang Q."/>
            <person name="Xie N."/>
            <person name="Qin Y."/>
            <person name="Shen N."/>
            <person name="Zhu J."/>
            <person name="Mi H."/>
            <person name="Huang R."/>
        </authorList>
    </citation>
    <scope>NUCLEOTIDE SEQUENCE [LARGE SCALE GENOMIC DNA]</scope>
    <source>
        <strain evidence="2 3">GST4</strain>
    </source>
</reference>
<keyword evidence="3" id="KW-1185">Reference proteome</keyword>
<dbReference type="RefSeq" id="WP_038084643.1">
    <property type="nucleotide sequence ID" value="NZ_JMIR01000003.1"/>
</dbReference>
<dbReference type="AlphaFoldDB" id="A0A074LUU3"/>
<dbReference type="InterPro" id="IPR019734">
    <property type="entry name" value="TPR_rpt"/>
</dbReference>
<accession>A0A074LUU3</accession>
<dbReference type="STRING" id="1157490.EL26_04020"/>
<evidence type="ECO:0000256" key="1">
    <source>
        <dbReference type="PROSITE-ProRule" id="PRU00339"/>
    </source>
</evidence>
<organism evidence="2 3">
    <name type="scientific">Tumebacillus flagellatus</name>
    <dbReference type="NCBI Taxonomy" id="1157490"/>
    <lineage>
        <taxon>Bacteria</taxon>
        <taxon>Bacillati</taxon>
        <taxon>Bacillota</taxon>
        <taxon>Bacilli</taxon>
        <taxon>Bacillales</taxon>
        <taxon>Alicyclobacillaceae</taxon>
        <taxon>Tumebacillus</taxon>
    </lineage>
</organism>
<dbReference type="InterPro" id="IPR011990">
    <property type="entry name" value="TPR-like_helical_dom_sf"/>
</dbReference>
<keyword evidence="1" id="KW-0802">TPR repeat</keyword>
<feature type="repeat" description="TPR" evidence="1">
    <location>
        <begin position="300"/>
        <end position="333"/>
    </location>
</feature>
<name>A0A074LUU3_9BACL</name>
<dbReference type="Pfam" id="PF13181">
    <property type="entry name" value="TPR_8"/>
    <property type="match status" value="1"/>
</dbReference>
<dbReference type="EMBL" id="JMIR01000003">
    <property type="protein sequence ID" value="KEO84694.1"/>
    <property type="molecule type" value="Genomic_DNA"/>
</dbReference>
<dbReference type="Gene3D" id="1.25.40.10">
    <property type="entry name" value="Tetratricopeptide repeat domain"/>
    <property type="match status" value="1"/>
</dbReference>
<protein>
    <submittedName>
        <fullName evidence="2">Uncharacterized protein</fullName>
    </submittedName>
</protein>
<evidence type="ECO:0000313" key="2">
    <source>
        <dbReference type="EMBL" id="KEO84694.1"/>
    </source>
</evidence>
<dbReference type="PROSITE" id="PS50005">
    <property type="entry name" value="TPR"/>
    <property type="match status" value="1"/>
</dbReference>
<sequence length="381" mass="42866">MMNLPKDYVRLESEQDKLFYETPPLRAEGWPEGVRIFLEKLREASAAFRSVGGWSVEAEDLRRAADVLAAIAHEVFQAPLSLDDEDATHLDVFLNAHVIAENLRPLFDGARVREGLGDAEYERFANLIAETDIPAEESLYYFLGAYWGEWLARHRGAVWMMHAPLRVLQAFPDMITSFGTVCLHPFSQVLKKIADPVADNLAYKAGVFHNEYLPPYPMIASMADHREAALALMPPEVRTAQGMVQQGEVEAALHLLQEAAEREPGNLLLLVQVQQTAWQAQDWEAVHKALTSLLRQHPHARSFYNLGVFYAQFDLLDEAVESMRQAILLNPQYGRAKVTMSALLAEQGEVELARSILEAVLTEGYDSSLQEEAQKLLLELQ</sequence>
<proteinExistence type="predicted"/>
<comment type="caution">
    <text evidence="2">The sequence shown here is derived from an EMBL/GenBank/DDBJ whole genome shotgun (WGS) entry which is preliminary data.</text>
</comment>
<dbReference type="Proteomes" id="UP000027931">
    <property type="component" value="Unassembled WGS sequence"/>
</dbReference>
<dbReference type="SMART" id="SM00028">
    <property type="entry name" value="TPR"/>
    <property type="match status" value="2"/>
</dbReference>
<gene>
    <name evidence="2" type="ORF">EL26_04020</name>
</gene>
<evidence type="ECO:0000313" key="3">
    <source>
        <dbReference type="Proteomes" id="UP000027931"/>
    </source>
</evidence>